<dbReference type="Proteomes" id="UP000034883">
    <property type="component" value="Chromosome"/>
</dbReference>
<sequence>MNRDEHDGAGLRERKKAEKEAAIREAAAALFKERGFDATTTQAVAERAGIAKGTVFLYAPTKVDLVAMVFQDRIRRTSAQALGLQTEGGLIAELDAIFGRFFAMYAKDPELARIFVKELAFASDGARRAREEIDAAFVGALAERIEQHKQAGAVRADAPSMLAAVTVFGLYILALMGWLGGSLPSVDAARAHLRASLELLVRGLAEEGGSCKQQQERSSTKERSRSAKRGRSTSTRGASATAGTKRRGSS</sequence>
<keyword evidence="6" id="KW-1133">Transmembrane helix</keyword>
<dbReference type="PANTHER" id="PTHR30055">
    <property type="entry name" value="HTH-TYPE TRANSCRIPTIONAL REGULATOR RUTR"/>
    <property type="match status" value="1"/>
</dbReference>
<dbReference type="PANTHER" id="PTHR30055:SF234">
    <property type="entry name" value="HTH-TYPE TRANSCRIPTIONAL REGULATOR BETI"/>
    <property type="match status" value="1"/>
</dbReference>
<organism evidence="8 9">
    <name type="scientific">Sandaracinus amylolyticus</name>
    <dbReference type="NCBI Taxonomy" id="927083"/>
    <lineage>
        <taxon>Bacteria</taxon>
        <taxon>Pseudomonadati</taxon>
        <taxon>Myxococcota</taxon>
        <taxon>Polyangia</taxon>
        <taxon>Polyangiales</taxon>
        <taxon>Sandaracinaceae</taxon>
        <taxon>Sandaracinus</taxon>
    </lineage>
</organism>
<name>A0A0F6W383_9BACT</name>
<protein>
    <submittedName>
        <fullName evidence="8">Transcriptional regulator, TetR family protein</fullName>
    </submittedName>
</protein>
<keyword evidence="6" id="KW-0812">Transmembrane</keyword>
<evidence type="ECO:0000256" key="6">
    <source>
        <dbReference type="SAM" id="Phobius"/>
    </source>
</evidence>
<keyword evidence="6" id="KW-0472">Membrane</keyword>
<dbReference type="InterPro" id="IPR001647">
    <property type="entry name" value="HTH_TetR"/>
</dbReference>
<evidence type="ECO:0000259" key="7">
    <source>
        <dbReference type="PROSITE" id="PS50977"/>
    </source>
</evidence>
<feature type="transmembrane region" description="Helical" evidence="6">
    <location>
        <begin position="161"/>
        <end position="180"/>
    </location>
</feature>
<feature type="region of interest" description="Disordered" evidence="5">
    <location>
        <begin position="207"/>
        <end position="250"/>
    </location>
</feature>
<dbReference type="Pfam" id="PF00440">
    <property type="entry name" value="TetR_N"/>
    <property type="match status" value="1"/>
</dbReference>
<dbReference type="InterPro" id="IPR036271">
    <property type="entry name" value="Tet_transcr_reg_TetR-rel_C_sf"/>
</dbReference>
<feature type="compositionally biased region" description="Basic and acidic residues" evidence="5">
    <location>
        <begin position="214"/>
        <end position="225"/>
    </location>
</feature>
<evidence type="ECO:0000256" key="1">
    <source>
        <dbReference type="ARBA" id="ARBA00023015"/>
    </source>
</evidence>
<dbReference type="AlphaFoldDB" id="A0A0F6W383"/>
<evidence type="ECO:0000256" key="3">
    <source>
        <dbReference type="ARBA" id="ARBA00023163"/>
    </source>
</evidence>
<dbReference type="Gene3D" id="1.10.357.10">
    <property type="entry name" value="Tetracycline Repressor, domain 2"/>
    <property type="match status" value="1"/>
</dbReference>
<evidence type="ECO:0000256" key="5">
    <source>
        <dbReference type="SAM" id="MobiDB-lite"/>
    </source>
</evidence>
<dbReference type="SUPFAM" id="SSF46689">
    <property type="entry name" value="Homeodomain-like"/>
    <property type="match status" value="1"/>
</dbReference>
<keyword evidence="1" id="KW-0805">Transcription regulation</keyword>
<dbReference type="InterPro" id="IPR050109">
    <property type="entry name" value="HTH-type_TetR-like_transc_reg"/>
</dbReference>
<feature type="compositionally biased region" description="Low complexity" evidence="5">
    <location>
        <begin position="232"/>
        <end position="243"/>
    </location>
</feature>
<reference evidence="8 9" key="1">
    <citation type="submission" date="2015-03" db="EMBL/GenBank/DDBJ databases">
        <title>Genome assembly of Sandaracinus amylolyticus DSM 53668.</title>
        <authorList>
            <person name="Sharma G."/>
            <person name="Subramanian S."/>
        </authorList>
    </citation>
    <scope>NUCLEOTIDE SEQUENCE [LARGE SCALE GENOMIC DNA]</scope>
    <source>
        <strain evidence="8 9">DSM 53668</strain>
    </source>
</reference>
<dbReference type="EMBL" id="CP011125">
    <property type="protein sequence ID" value="AKF06356.1"/>
    <property type="molecule type" value="Genomic_DNA"/>
</dbReference>
<feature type="domain" description="HTH tetR-type" evidence="7">
    <location>
        <begin position="17"/>
        <end position="77"/>
    </location>
</feature>
<keyword evidence="3" id="KW-0804">Transcription</keyword>
<evidence type="ECO:0000313" key="9">
    <source>
        <dbReference type="Proteomes" id="UP000034883"/>
    </source>
</evidence>
<proteinExistence type="predicted"/>
<dbReference type="RefSeq" id="WP_053233536.1">
    <property type="nucleotide sequence ID" value="NZ_CP011125.1"/>
</dbReference>
<evidence type="ECO:0000256" key="4">
    <source>
        <dbReference type="PROSITE-ProRule" id="PRU00335"/>
    </source>
</evidence>
<evidence type="ECO:0000313" key="8">
    <source>
        <dbReference type="EMBL" id="AKF06356.1"/>
    </source>
</evidence>
<gene>
    <name evidence="8" type="ORF">DB32_003505</name>
</gene>
<dbReference type="KEGG" id="samy:DB32_003505"/>
<keyword evidence="2 4" id="KW-0238">DNA-binding</keyword>
<feature type="DNA-binding region" description="H-T-H motif" evidence="4">
    <location>
        <begin position="40"/>
        <end position="59"/>
    </location>
</feature>
<accession>A0A0F6W383</accession>
<evidence type="ECO:0000256" key="2">
    <source>
        <dbReference type="ARBA" id="ARBA00023125"/>
    </source>
</evidence>
<dbReference type="InterPro" id="IPR009057">
    <property type="entry name" value="Homeodomain-like_sf"/>
</dbReference>
<dbReference type="GO" id="GO:0003700">
    <property type="term" value="F:DNA-binding transcription factor activity"/>
    <property type="evidence" value="ECO:0007669"/>
    <property type="project" value="TreeGrafter"/>
</dbReference>
<keyword evidence="9" id="KW-1185">Reference proteome</keyword>
<dbReference type="SUPFAM" id="SSF48498">
    <property type="entry name" value="Tetracyclin repressor-like, C-terminal domain"/>
    <property type="match status" value="1"/>
</dbReference>
<dbReference type="GO" id="GO:0000976">
    <property type="term" value="F:transcription cis-regulatory region binding"/>
    <property type="evidence" value="ECO:0007669"/>
    <property type="project" value="TreeGrafter"/>
</dbReference>
<dbReference type="STRING" id="927083.DB32_003505"/>
<dbReference type="PROSITE" id="PS50977">
    <property type="entry name" value="HTH_TETR_2"/>
    <property type="match status" value="1"/>
</dbReference>
<dbReference type="PRINTS" id="PR00455">
    <property type="entry name" value="HTHTETR"/>
</dbReference>